<dbReference type="InterPro" id="IPR009061">
    <property type="entry name" value="DNA-bd_dom_put_sf"/>
</dbReference>
<name>A0AAW5REK7_ACIJU</name>
<evidence type="ECO:0000259" key="1">
    <source>
        <dbReference type="Pfam" id="PF12728"/>
    </source>
</evidence>
<dbReference type="AlphaFoldDB" id="A0AAW5REK7"/>
<dbReference type="Pfam" id="PF12728">
    <property type="entry name" value="HTH_17"/>
    <property type="match status" value="1"/>
</dbReference>
<protein>
    <submittedName>
        <fullName evidence="2">Helix-turn-helix domain-containing protein</fullName>
    </submittedName>
</protein>
<gene>
    <name evidence="2" type="ORF">KTH64_15945</name>
</gene>
<organism evidence="2 3">
    <name type="scientific">Acinetobacter junii</name>
    <dbReference type="NCBI Taxonomy" id="40215"/>
    <lineage>
        <taxon>Bacteria</taxon>
        <taxon>Pseudomonadati</taxon>
        <taxon>Pseudomonadota</taxon>
        <taxon>Gammaproteobacteria</taxon>
        <taxon>Moraxellales</taxon>
        <taxon>Moraxellaceae</taxon>
        <taxon>Acinetobacter</taxon>
    </lineage>
</organism>
<accession>A0AAW5REK7</accession>
<feature type="domain" description="Helix-turn-helix" evidence="1">
    <location>
        <begin position="5"/>
        <end position="57"/>
    </location>
</feature>
<sequence length="59" mass="6671">MTEVLLTASDVQRILCISRTTLYRYINDGLLTRIKLGKGRNSSIRFSPSEIENLKEQGA</sequence>
<dbReference type="EMBL" id="JAHPRE010000091">
    <property type="protein sequence ID" value="MCU4398397.1"/>
    <property type="molecule type" value="Genomic_DNA"/>
</dbReference>
<comment type="caution">
    <text evidence="2">The sequence shown here is derived from an EMBL/GenBank/DDBJ whole genome shotgun (WGS) entry which is preliminary data.</text>
</comment>
<dbReference type="InterPro" id="IPR041657">
    <property type="entry name" value="HTH_17"/>
</dbReference>
<proteinExistence type="predicted"/>
<dbReference type="Proteomes" id="UP001208534">
    <property type="component" value="Unassembled WGS sequence"/>
</dbReference>
<dbReference type="RefSeq" id="WP_004953695.1">
    <property type="nucleotide sequence ID" value="NZ_BKFG01000045.1"/>
</dbReference>
<evidence type="ECO:0000313" key="2">
    <source>
        <dbReference type="EMBL" id="MCU4398397.1"/>
    </source>
</evidence>
<evidence type="ECO:0000313" key="3">
    <source>
        <dbReference type="Proteomes" id="UP001208534"/>
    </source>
</evidence>
<dbReference type="SUPFAM" id="SSF46955">
    <property type="entry name" value="Putative DNA-binding domain"/>
    <property type="match status" value="1"/>
</dbReference>
<reference evidence="2" key="1">
    <citation type="submission" date="2021-06" db="EMBL/GenBank/DDBJ databases">
        <title>Propagation of a rapidly emergent carbapenem-resistant Acinetobacter baumannii lineage by various extra-hospital transmission networks.</title>
        <authorList>
            <person name="Calix J."/>
        </authorList>
    </citation>
    <scope>NUCLEOTIDE SEQUENCE</scope>
    <source>
        <strain evidence="2">WU_MDCI_Aw63</strain>
    </source>
</reference>